<feature type="region of interest" description="Disordered" evidence="1">
    <location>
        <begin position="1"/>
        <end position="21"/>
    </location>
</feature>
<evidence type="ECO:0000256" key="1">
    <source>
        <dbReference type="SAM" id="MobiDB-lite"/>
    </source>
</evidence>
<dbReference type="Proteomes" id="UP000807353">
    <property type="component" value="Unassembled WGS sequence"/>
</dbReference>
<dbReference type="AlphaFoldDB" id="A0A9P5XVE4"/>
<accession>A0A9P5XVE4</accession>
<name>A0A9P5XVE4_9AGAR</name>
<protein>
    <submittedName>
        <fullName evidence="2">Uncharacterized protein</fullName>
    </submittedName>
</protein>
<organism evidence="2 3">
    <name type="scientific">Collybia nuda</name>
    <dbReference type="NCBI Taxonomy" id="64659"/>
    <lineage>
        <taxon>Eukaryota</taxon>
        <taxon>Fungi</taxon>
        <taxon>Dikarya</taxon>
        <taxon>Basidiomycota</taxon>
        <taxon>Agaricomycotina</taxon>
        <taxon>Agaricomycetes</taxon>
        <taxon>Agaricomycetidae</taxon>
        <taxon>Agaricales</taxon>
        <taxon>Tricholomatineae</taxon>
        <taxon>Clitocybaceae</taxon>
        <taxon>Collybia</taxon>
    </lineage>
</organism>
<proteinExistence type="predicted"/>
<keyword evidence="3" id="KW-1185">Reference proteome</keyword>
<evidence type="ECO:0000313" key="2">
    <source>
        <dbReference type="EMBL" id="KAF9458447.1"/>
    </source>
</evidence>
<gene>
    <name evidence="2" type="ORF">BDZ94DRAFT_1313277</name>
</gene>
<comment type="caution">
    <text evidence="2">The sequence shown here is derived from an EMBL/GenBank/DDBJ whole genome shotgun (WGS) entry which is preliminary data.</text>
</comment>
<evidence type="ECO:0000313" key="3">
    <source>
        <dbReference type="Proteomes" id="UP000807353"/>
    </source>
</evidence>
<reference evidence="2" key="1">
    <citation type="submission" date="2020-11" db="EMBL/GenBank/DDBJ databases">
        <authorList>
            <consortium name="DOE Joint Genome Institute"/>
            <person name="Ahrendt S."/>
            <person name="Riley R."/>
            <person name="Andreopoulos W."/>
            <person name="Labutti K."/>
            <person name="Pangilinan J."/>
            <person name="Ruiz-Duenas F.J."/>
            <person name="Barrasa J.M."/>
            <person name="Sanchez-Garcia M."/>
            <person name="Camarero S."/>
            <person name="Miyauchi S."/>
            <person name="Serrano A."/>
            <person name="Linde D."/>
            <person name="Babiker R."/>
            <person name="Drula E."/>
            <person name="Ayuso-Fernandez I."/>
            <person name="Pacheco R."/>
            <person name="Padilla G."/>
            <person name="Ferreira P."/>
            <person name="Barriuso J."/>
            <person name="Kellner H."/>
            <person name="Castanera R."/>
            <person name="Alfaro M."/>
            <person name="Ramirez L."/>
            <person name="Pisabarro A.G."/>
            <person name="Kuo A."/>
            <person name="Tritt A."/>
            <person name="Lipzen A."/>
            <person name="He G."/>
            <person name="Yan M."/>
            <person name="Ng V."/>
            <person name="Cullen D."/>
            <person name="Martin F."/>
            <person name="Rosso M.-N."/>
            <person name="Henrissat B."/>
            <person name="Hibbett D."/>
            <person name="Martinez A.T."/>
            <person name="Grigoriev I.V."/>
        </authorList>
    </citation>
    <scope>NUCLEOTIDE SEQUENCE</scope>
    <source>
        <strain evidence="2">CBS 247.69</strain>
    </source>
</reference>
<dbReference type="EMBL" id="MU150340">
    <property type="protein sequence ID" value="KAF9458447.1"/>
    <property type="molecule type" value="Genomic_DNA"/>
</dbReference>
<sequence>MAGPSGISKLPSKGSPHSSNVRTLNTRCGIPFRADFSFLPGCDPKFGFYKENLLNAQNLSTFSSPSSICSASFLLDEDITKKFSSHIASTIADKVTLSLSNTPESLATSAKFLEANTTQQALLASATSNLAKLVTKFSTIQPALPPAPQSWASVASSTPPPPSPLFNLNTPPQQTQLQQCILTAAHLVIVEVDTNNPNAIKDKSPQALNEICKAMNDVLAKLNELESTFLEDGEHKICTSIQGIQVLDSNTLHFELDSPKAANSFKLYVSDPDENIIKTHIGPTACIKS</sequence>